<accession>A0A5S9R6I2</accession>
<sequence length="55" mass="5591">MTETSASEAPLPDSIGLLVGDEPGELTPTRSATERGLIAIGAAGALIFRHSGSRL</sequence>
<dbReference type="EMBL" id="CACSIP010000037">
    <property type="protein sequence ID" value="CAA0129940.1"/>
    <property type="molecule type" value="Genomic_DNA"/>
</dbReference>
<organism evidence="2 3">
    <name type="scientific">Mycolicibacterium vanbaalenii</name>
    <name type="common">Mycobacterium vanbaalenii</name>
    <dbReference type="NCBI Taxonomy" id="110539"/>
    <lineage>
        <taxon>Bacteria</taxon>
        <taxon>Bacillati</taxon>
        <taxon>Actinomycetota</taxon>
        <taxon>Actinomycetes</taxon>
        <taxon>Mycobacteriales</taxon>
        <taxon>Mycobacteriaceae</taxon>
        <taxon>Mycolicibacterium</taxon>
    </lineage>
</organism>
<evidence type="ECO:0000313" key="3">
    <source>
        <dbReference type="Proteomes" id="UP000430146"/>
    </source>
</evidence>
<keyword evidence="3" id="KW-1185">Reference proteome</keyword>
<evidence type="ECO:0000313" key="2">
    <source>
        <dbReference type="EMBL" id="CAA0129940.1"/>
    </source>
</evidence>
<dbReference type="AlphaFoldDB" id="A0A5S9R6I2"/>
<feature type="region of interest" description="Disordered" evidence="1">
    <location>
        <begin position="1"/>
        <end position="30"/>
    </location>
</feature>
<evidence type="ECO:0000256" key="1">
    <source>
        <dbReference type="SAM" id="MobiDB-lite"/>
    </source>
</evidence>
<name>A0A5S9R6I2_MYCVN</name>
<protein>
    <submittedName>
        <fullName evidence="2">Uncharacterized protein</fullName>
    </submittedName>
</protein>
<gene>
    <name evidence="2" type="ORF">AELLOGFF_05614</name>
</gene>
<dbReference type="Proteomes" id="UP000430146">
    <property type="component" value="Unassembled WGS sequence"/>
</dbReference>
<reference evidence="2 3" key="1">
    <citation type="submission" date="2019-11" db="EMBL/GenBank/DDBJ databases">
        <authorList>
            <person name="Holert J."/>
        </authorList>
    </citation>
    <scope>NUCLEOTIDE SEQUENCE [LARGE SCALE GENOMIC DNA]</scope>
    <source>
        <strain evidence="2">BC8_1</strain>
    </source>
</reference>
<proteinExistence type="predicted"/>